<feature type="region of interest" description="Disordered" evidence="1">
    <location>
        <begin position="173"/>
        <end position="200"/>
    </location>
</feature>
<dbReference type="AlphaFoldDB" id="A0A1V9XSI1"/>
<gene>
    <name evidence="2" type="ORF">BIW11_03067</name>
</gene>
<dbReference type="Proteomes" id="UP000192247">
    <property type="component" value="Unassembled WGS sequence"/>
</dbReference>
<accession>A0A1V9XSI1</accession>
<evidence type="ECO:0000313" key="2">
    <source>
        <dbReference type="EMBL" id="OQR76470.1"/>
    </source>
</evidence>
<feature type="compositionally biased region" description="Low complexity" evidence="1">
    <location>
        <begin position="55"/>
        <end position="70"/>
    </location>
</feature>
<sequence length="200" mass="21019">MATAHAGQTPLDPAHMRAFAAQQHSAATAAAAAQMYNPQFQSPPPGGAAHHGHTHLAATGQAGPGSTAAAAASDHTYQYFSQQQQQQDLYRFQQQQNQYRTHSYFPGPTATPATAGPYGSAQQSGHFHQMSGHSHYPTAMQTPPQAAAAFSTAGIYAHAGHNPQAAARYCATMKDASGQQPPQQPTSYEQSTPPPYGHAA</sequence>
<reference evidence="2 3" key="1">
    <citation type="journal article" date="2017" name="Gigascience">
        <title>Draft genome of the honey bee ectoparasitic mite, Tropilaelaps mercedesae, is shaped by the parasitic life history.</title>
        <authorList>
            <person name="Dong X."/>
            <person name="Armstrong S.D."/>
            <person name="Xia D."/>
            <person name="Makepeace B.L."/>
            <person name="Darby A.C."/>
            <person name="Kadowaki T."/>
        </authorList>
    </citation>
    <scope>NUCLEOTIDE SEQUENCE [LARGE SCALE GENOMIC DNA]</scope>
    <source>
        <strain evidence="2">Wuxi-XJTLU</strain>
    </source>
</reference>
<name>A0A1V9XSI1_9ACAR</name>
<feature type="non-terminal residue" evidence="2">
    <location>
        <position position="200"/>
    </location>
</feature>
<dbReference type="InParanoid" id="A0A1V9XSI1"/>
<feature type="region of interest" description="Disordered" evidence="1">
    <location>
        <begin position="37"/>
        <end position="70"/>
    </location>
</feature>
<evidence type="ECO:0000256" key="1">
    <source>
        <dbReference type="SAM" id="MobiDB-lite"/>
    </source>
</evidence>
<feature type="compositionally biased region" description="Low complexity" evidence="1">
    <location>
        <begin position="106"/>
        <end position="119"/>
    </location>
</feature>
<keyword evidence="3" id="KW-1185">Reference proteome</keyword>
<dbReference type="EMBL" id="MNPL01004790">
    <property type="protein sequence ID" value="OQR76470.1"/>
    <property type="molecule type" value="Genomic_DNA"/>
</dbReference>
<evidence type="ECO:0000313" key="3">
    <source>
        <dbReference type="Proteomes" id="UP000192247"/>
    </source>
</evidence>
<feature type="compositionally biased region" description="Polar residues" evidence="1">
    <location>
        <begin position="177"/>
        <end position="191"/>
    </location>
</feature>
<comment type="caution">
    <text evidence="2">The sequence shown here is derived from an EMBL/GenBank/DDBJ whole genome shotgun (WGS) entry which is preliminary data.</text>
</comment>
<proteinExistence type="predicted"/>
<feature type="region of interest" description="Disordered" evidence="1">
    <location>
        <begin position="102"/>
        <end position="135"/>
    </location>
</feature>
<organism evidence="2 3">
    <name type="scientific">Tropilaelaps mercedesae</name>
    <dbReference type="NCBI Taxonomy" id="418985"/>
    <lineage>
        <taxon>Eukaryota</taxon>
        <taxon>Metazoa</taxon>
        <taxon>Ecdysozoa</taxon>
        <taxon>Arthropoda</taxon>
        <taxon>Chelicerata</taxon>
        <taxon>Arachnida</taxon>
        <taxon>Acari</taxon>
        <taxon>Parasitiformes</taxon>
        <taxon>Mesostigmata</taxon>
        <taxon>Gamasina</taxon>
        <taxon>Dermanyssoidea</taxon>
        <taxon>Laelapidae</taxon>
        <taxon>Tropilaelaps</taxon>
    </lineage>
</organism>
<protein>
    <submittedName>
        <fullName evidence="2">Uncharacterized protein</fullName>
    </submittedName>
</protein>